<dbReference type="VEuPathDB" id="VectorBase:GPPI033713"/>
<dbReference type="EnsemblMetazoa" id="GPPI033713-RA">
    <property type="protein sequence ID" value="GPPI033713-PA"/>
    <property type="gene ID" value="GPPI033713"/>
</dbReference>
<name>A0A1B0BLB6_9MUSC</name>
<keyword evidence="2" id="KW-1185">Reference proteome</keyword>
<evidence type="ECO:0000313" key="1">
    <source>
        <dbReference type="EnsemblMetazoa" id="GPPI033713-PA"/>
    </source>
</evidence>
<dbReference type="Proteomes" id="UP000092460">
    <property type="component" value="Unassembled WGS sequence"/>
</dbReference>
<dbReference type="EMBL" id="JXJN01016283">
    <property type="status" value="NOT_ANNOTATED_CDS"/>
    <property type="molecule type" value="Genomic_DNA"/>
</dbReference>
<organism evidence="1 2">
    <name type="scientific">Glossina palpalis gambiensis</name>
    <dbReference type="NCBI Taxonomy" id="67801"/>
    <lineage>
        <taxon>Eukaryota</taxon>
        <taxon>Metazoa</taxon>
        <taxon>Ecdysozoa</taxon>
        <taxon>Arthropoda</taxon>
        <taxon>Hexapoda</taxon>
        <taxon>Insecta</taxon>
        <taxon>Pterygota</taxon>
        <taxon>Neoptera</taxon>
        <taxon>Endopterygota</taxon>
        <taxon>Diptera</taxon>
        <taxon>Brachycera</taxon>
        <taxon>Muscomorpha</taxon>
        <taxon>Hippoboscoidea</taxon>
        <taxon>Glossinidae</taxon>
        <taxon>Glossina</taxon>
    </lineage>
</organism>
<proteinExistence type="predicted"/>
<dbReference type="AlphaFoldDB" id="A0A1B0BLB6"/>
<accession>A0A1B0BLB6</accession>
<evidence type="ECO:0000313" key="2">
    <source>
        <dbReference type="Proteomes" id="UP000092460"/>
    </source>
</evidence>
<sequence>MDATDRLNEIHQSDRNNCNAFSWRIKIFYADERQGGRQAQWTLIYFLTKERDVPAILVPPSQVVMFTQPTKDIFLRRRCYQSIVGKPCMFLVNRPSSRPSTAHDNFLFLLIMNGICPDEYMASLYGNQRTKL</sequence>
<reference evidence="1" key="2">
    <citation type="submission" date="2020-05" db="UniProtKB">
        <authorList>
            <consortium name="EnsemblMetazoa"/>
        </authorList>
    </citation>
    <scope>IDENTIFICATION</scope>
    <source>
        <strain evidence="1">IAEA</strain>
    </source>
</reference>
<reference evidence="2" key="1">
    <citation type="submission" date="2015-01" db="EMBL/GenBank/DDBJ databases">
        <authorList>
            <person name="Aksoy S."/>
            <person name="Warren W."/>
            <person name="Wilson R.K."/>
        </authorList>
    </citation>
    <scope>NUCLEOTIDE SEQUENCE [LARGE SCALE GENOMIC DNA]</scope>
    <source>
        <strain evidence="2">IAEA</strain>
    </source>
</reference>
<protein>
    <submittedName>
        <fullName evidence="1">Uncharacterized protein</fullName>
    </submittedName>
</protein>